<name>A0ABX0U2I8_9SPHN</name>
<reference evidence="10 11" key="1">
    <citation type="submission" date="2020-03" db="EMBL/GenBank/DDBJ databases">
        <title>Genomic Encyclopedia of Type Strains, Phase IV (KMG-IV): sequencing the most valuable type-strain genomes for metagenomic binning, comparative biology and taxonomic classification.</title>
        <authorList>
            <person name="Goeker M."/>
        </authorList>
    </citation>
    <scope>NUCLEOTIDE SEQUENCE [LARGE SCALE GENOMIC DNA]</scope>
    <source>
        <strain evidence="10 11">DSM 22753</strain>
    </source>
</reference>
<feature type="transmembrane region" description="Helical" evidence="9">
    <location>
        <begin position="45"/>
        <end position="62"/>
    </location>
</feature>
<feature type="transmembrane region" description="Helical" evidence="9">
    <location>
        <begin position="283"/>
        <end position="303"/>
    </location>
</feature>
<evidence type="ECO:0000256" key="4">
    <source>
        <dbReference type="ARBA" id="ARBA00022692"/>
    </source>
</evidence>
<proteinExistence type="inferred from homology"/>
<dbReference type="PANTHER" id="PTHR33281">
    <property type="entry name" value="UPF0187 PROTEIN YNEE"/>
    <property type="match status" value="1"/>
</dbReference>
<comment type="caution">
    <text evidence="10">The sequence shown here is derived from an EMBL/GenBank/DDBJ whole genome shotgun (WGS) entry which is preliminary data.</text>
</comment>
<protein>
    <submittedName>
        <fullName evidence="10">Membrane protein</fullName>
    </submittedName>
</protein>
<keyword evidence="11" id="KW-1185">Reference proteome</keyword>
<dbReference type="RefSeq" id="WP_140231536.1">
    <property type="nucleotide sequence ID" value="NZ_BAAAEV010000002.1"/>
</dbReference>
<keyword evidence="6" id="KW-0406">Ion transport</keyword>
<sequence length="355" mass="41177">MYVKRNLSPRFVARYVWPDLLWTSLYNLCIFALFFIVQIKWFDMPFELVSTVGIAVAFLIGFKNNQAYDRFWEGRKIWGAIVNSSRMWAAQVISLVRVREASAGVDTAAVEAMHRELIYRQIAWINALRVQLRTQKQWAVKENFLVERFIDRHRDRTSVAETIAPFVSAAELDDLSRRQNVATHLVKNQARQLEALRHEHKLIDGFDMLLLMKTVNDAYDLQGMCERIKNTPLPRQFAYFSKVFTILFCLLIPLGLIDMFEEEFMRGAEYANLFGTMYKPPSSYLLIFIVPLSVLISSVFLTWEQIGDNSEEPFEARPFDVSMTALCRTIEIDLRDMLDEANLPPATAARDHILN</sequence>
<keyword evidence="7 9" id="KW-0472">Membrane</keyword>
<evidence type="ECO:0000256" key="6">
    <source>
        <dbReference type="ARBA" id="ARBA00023065"/>
    </source>
</evidence>
<gene>
    <name evidence="10" type="ORF">FHT01_001458</name>
</gene>
<dbReference type="PANTHER" id="PTHR33281:SF19">
    <property type="entry name" value="VOLTAGE-DEPENDENT ANION CHANNEL-FORMING PROTEIN YNEE"/>
    <property type="match status" value="1"/>
</dbReference>
<dbReference type="EMBL" id="JAASQP010000001">
    <property type="protein sequence ID" value="NIJ23916.1"/>
    <property type="molecule type" value="Genomic_DNA"/>
</dbReference>
<organism evidence="10 11">
    <name type="scientific">Sphingomonas japonica</name>
    <dbReference type="NCBI Taxonomy" id="511662"/>
    <lineage>
        <taxon>Bacteria</taxon>
        <taxon>Pseudomonadati</taxon>
        <taxon>Pseudomonadota</taxon>
        <taxon>Alphaproteobacteria</taxon>
        <taxon>Sphingomonadales</taxon>
        <taxon>Sphingomonadaceae</taxon>
        <taxon>Sphingomonas</taxon>
    </lineage>
</organism>
<dbReference type="InterPro" id="IPR044669">
    <property type="entry name" value="YneE/VCCN1/2-like"/>
</dbReference>
<dbReference type="Pfam" id="PF25539">
    <property type="entry name" value="Bestrophin_2"/>
    <property type="match status" value="2"/>
</dbReference>
<keyword evidence="5 9" id="KW-1133">Transmembrane helix</keyword>
<dbReference type="Proteomes" id="UP000788153">
    <property type="component" value="Unassembled WGS sequence"/>
</dbReference>
<evidence type="ECO:0000313" key="10">
    <source>
        <dbReference type="EMBL" id="NIJ23916.1"/>
    </source>
</evidence>
<feature type="transmembrane region" description="Helical" evidence="9">
    <location>
        <begin position="20"/>
        <end position="39"/>
    </location>
</feature>
<evidence type="ECO:0000256" key="9">
    <source>
        <dbReference type="SAM" id="Phobius"/>
    </source>
</evidence>
<evidence type="ECO:0000256" key="3">
    <source>
        <dbReference type="ARBA" id="ARBA00022475"/>
    </source>
</evidence>
<evidence type="ECO:0000256" key="1">
    <source>
        <dbReference type="ARBA" id="ARBA00004651"/>
    </source>
</evidence>
<evidence type="ECO:0000256" key="7">
    <source>
        <dbReference type="ARBA" id="ARBA00023136"/>
    </source>
</evidence>
<keyword evidence="4 9" id="KW-0812">Transmembrane</keyword>
<evidence type="ECO:0000256" key="2">
    <source>
        <dbReference type="ARBA" id="ARBA00022448"/>
    </source>
</evidence>
<keyword evidence="3" id="KW-1003">Cell membrane</keyword>
<keyword evidence="2" id="KW-0813">Transport</keyword>
<evidence type="ECO:0000313" key="11">
    <source>
        <dbReference type="Proteomes" id="UP000788153"/>
    </source>
</evidence>
<feature type="transmembrane region" description="Helical" evidence="9">
    <location>
        <begin position="237"/>
        <end position="257"/>
    </location>
</feature>
<comment type="similarity">
    <text evidence="8">Belongs to the anion channel-forming bestrophin (TC 1.A.46) family.</text>
</comment>
<accession>A0ABX0U2I8</accession>
<evidence type="ECO:0000256" key="5">
    <source>
        <dbReference type="ARBA" id="ARBA00022989"/>
    </source>
</evidence>
<comment type="subcellular location">
    <subcellularLocation>
        <location evidence="1">Cell membrane</location>
        <topology evidence="1">Multi-pass membrane protein</topology>
    </subcellularLocation>
</comment>
<evidence type="ECO:0000256" key="8">
    <source>
        <dbReference type="ARBA" id="ARBA00034708"/>
    </source>
</evidence>